<feature type="transmembrane region" description="Helical" evidence="3">
    <location>
        <begin position="68"/>
        <end position="91"/>
    </location>
</feature>
<comment type="caution">
    <text evidence="5">The sequence shown here is derived from an EMBL/GenBank/DDBJ whole genome shotgun (WGS) entry which is preliminary data.</text>
</comment>
<keyword evidence="3" id="KW-1133">Transmembrane helix</keyword>
<evidence type="ECO:0000256" key="3">
    <source>
        <dbReference type="SAM" id="Phobius"/>
    </source>
</evidence>
<keyword evidence="3" id="KW-0812">Transmembrane</keyword>
<dbReference type="Proteomes" id="UP000597877">
    <property type="component" value="Unassembled WGS sequence"/>
</dbReference>
<protein>
    <submittedName>
        <fullName evidence="5">LCP family protein</fullName>
    </submittedName>
</protein>
<evidence type="ECO:0000313" key="5">
    <source>
        <dbReference type="EMBL" id="MBC5667802.1"/>
    </source>
</evidence>
<sequence>MSKKQNRVSEAKTGDYGYRSETRNLSKSSSKKRKSGGGKALGVILVMIQLILSIVFTGLIVYKKLAFLTAPVLAGVIGVLIVFLGLVFFLLQKSGKAPVFGKVISVIVIIILSLLIYLVAPIPQMSGSKVSKDPFIVVISAADTFGELNSKENTRTDTNILAVVNPKTYSVLMISTPRDYYVPVQAKSVAPESYDKLTHVTLYGNGIAHKDGKDLTSSDWQWAYEVQWHPGQDALMDTLKYLYKYDIKKSDYHYAKVNFTGFADLIDALGGVTVNVEIPFSTEAYASYDAKHEGSKIYTYKKGNMEMDGATALTYARERHSFANGDMQRNRNQVAVLKALEKKLLSGTMLINYNKILDAIKGSFSTDLDISSLANMQLSLSTKKDYNGWNIMSYSVTGQTSWQTLTYTGSSKSVVLQDEQSVSNATNLINMVLNGDDASAIKKQIKKYNK</sequence>
<dbReference type="Pfam" id="PF03816">
    <property type="entry name" value="LytR_cpsA_psr"/>
    <property type="match status" value="1"/>
</dbReference>
<reference evidence="5 6" key="1">
    <citation type="submission" date="2020-08" db="EMBL/GenBank/DDBJ databases">
        <title>Genome public.</title>
        <authorList>
            <person name="Liu C."/>
            <person name="Sun Q."/>
        </authorList>
    </citation>
    <scope>NUCLEOTIDE SEQUENCE [LARGE SCALE GENOMIC DNA]</scope>
    <source>
        <strain evidence="5 6">BX4</strain>
    </source>
</reference>
<dbReference type="RefSeq" id="WP_118589829.1">
    <property type="nucleotide sequence ID" value="NZ_JACOOZ010000004.1"/>
</dbReference>
<dbReference type="PANTHER" id="PTHR33392">
    <property type="entry name" value="POLYISOPRENYL-TEICHOIC ACID--PEPTIDOGLYCAN TEICHOIC ACID TRANSFERASE TAGU"/>
    <property type="match status" value="1"/>
</dbReference>
<gene>
    <name evidence="5" type="ORF">H8S00_07400</name>
</gene>
<feature type="domain" description="Cell envelope-related transcriptional attenuator" evidence="4">
    <location>
        <begin position="155"/>
        <end position="344"/>
    </location>
</feature>
<evidence type="ECO:0000259" key="4">
    <source>
        <dbReference type="Pfam" id="PF03816"/>
    </source>
</evidence>
<organism evidence="5 6">
    <name type="scientific">Eubacterium segne</name>
    <dbReference type="NCBI Taxonomy" id="2763045"/>
    <lineage>
        <taxon>Bacteria</taxon>
        <taxon>Bacillati</taxon>
        <taxon>Bacillota</taxon>
        <taxon>Clostridia</taxon>
        <taxon>Eubacteriales</taxon>
        <taxon>Eubacteriaceae</taxon>
        <taxon>Eubacterium</taxon>
    </lineage>
</organism>
<dbReference type="PANTHER" id="PTHR33392:SF6">
    <property type="entry name" value="POLYISOPRENYL-TEICHOIC ACID--PEPTIDOGLYCAN TEICHOIC ACID TRANSFERASE TAGU"/>
    <property type="match status" value="1"/>
</dbReference>
<feature type="transmembrane region" description="Helical" evidence="3">
    <location>
        <begin position="40"/>
        <end position="62"/>
    </location>
</feature>
<name>A0ABR7F2H6_9FIRM</name>
<dbReference type="InterPro" id="IPR050922">
    <property type="entry name" value="LytR/CpsA/Psr_CW_biosynth"/>
</dbReference>
<comment type="similarity">
    <text evidence="1">Belongs to the LytR/CpsA/Psr (LCP) family.</text>
</comment>
<feature type="transmembrane region" description="Helical" evidence="3">
    <location>
        <begin position="103"/>
        <end position="122"/>
    </location>
</feature>
<dbReference type="InterPro" id="IPR004474">
    <property type="entry name" value="LytR_CpsA_psr"/>
</dbReference>
<keyword evidence="3" id="KW-0472">Membrane</keyword>
<dbReference type="Gene3D" id="3.40.630.190">
    <property type="entry name" value="LCP protein"/>
    <property type="match status" value="1"/>
</dbReference>
<feature type="compositionally biased region" description="Basic and acidic residues" evidence="2">
    <location>
        <begin position="7"/>
        <end position="24"/>
    </location>
</feature>
<evidence type="ECO:0000256" key="1">
    <source>
        <dbReference type="ARBA" id="ARBA00006068"/>
    </source>
</evidence>
<dbReference type="NCBIfam" id="TIGR00350">
    <property type="entry name" value="lytR_cpsA_psr"/>
    <property type="match status" value="1"/>
</dbReference>
<feature type="region of interest" description="Disordered" evidence="2">
    <location>
        <begin position="1"/>
        <end position="37"/>
    </location>
</feature>
<proteinExistence type="inferred from homology"/>
<keyword evidence="6" id="KW-1185">Reference proteome</keyword>
<dbReference type="EMBL" id="JACOOZ010000004">
    <property type="protein sequence ID" value="MBC5667802.1"/>
    <property type="molecule type" value="Genomic_DNA"/>
</dbReference>
<accession>A0ABR7F2H6</accession>
<evidence type="ECO:0000256" key="2">
    <source>
        <dbReference type="SAM" id="MobiDB-lite"/>
    </source>
</evidence>
<evidence type="ECO:0000313" key="6">
    <source>
        <dbReference type="Proteomes" id="UP000597877"/>
    </source>
</evidence>